<name>A0AC58K2W5_CASCN</name>
<gene>
    <name evidence="2" type="primary">LOC141411442</name>
</gene>
<evidence type="ECO:0000313" key="2">
    <source>
        <dbReference type="RefSeq" id="XP_073899257.1"/>
    </source>
</evidence>
<evidence type="ECO:0000313" key="1">
    <source>
        <dbReference type="Proteomes" id="UP001732720"/>
    </source>
</evidence>
<protein>
    <submittedName>
        <fullName evidence="2">Uncharacterized protein isoform X1</fullName>
    </submittedName>
</protein>
<dbReference type="Proteomes" id="UP001732720">
    <property type="component" value="Chromosome 10"/>
</dbReference>
<sequence length="126" mass="14473">MVVRGRQKVALAPRQLRQRRRRQLRLLRGLPLPPARRPPRWDPAAAVLQPSQPPPRPLISICTAPASSWLSHLSWCLQGVFLYLFPRCSAGSSLFGTLYPRHPLRGLRSWNSVVLSLWRVLAAWRR</sequence>
<proteinExistence type="predicted"/>
<reference evidence="2" key="1">
    <citation type="submission" date="2025-08" db="UniProtKB">
        <authorList>
            <consortium name="RefSeq"/>
        </authorList>
    </citation>
    <scope>IDENTIFICATION</scope>
</reference>
<organism evidence="1 2">
    <name type="scientific">Castor canadensis</name>
    <name type="common">American beaver</name>
    <dbReference type="NCBI Taxonomy" id="51338"/>
    <lineage>
        <taxon>Eukaryota</taxon>
        <taxon>Metazoa</taxon>
        <taxon>Chordata</taxon>
        <taxon>Craniata</taxon>
        <taxon>Vertebrata</taxon>
        <taxon>Euteleostomi</taxon>
        <taxon>Mammalia</taxon>
        <taxon>Eutheria</taxon>
        <taxon>Euarchontoglires</taxon>
        <taxon>Glires</taxon>
        <taxon>Rodentia</taxon>
        <taxon>Castorimorpha</taxon>
        <taxon>Castoridae</taxon>
        <taxon>Castor</taxon>
    </lineage>
</organism>
<accession>A0AC58K2W5</accession>
<keyword evidence="1" id="KW-1185">Reference proteome</keyword>
<dbReference type="RefSeq" id="XP_073899257.1">
    <property type="nucleotide sequence ID" value="XM_074043156.1"/>
</dbReference>